<dbReference type="Proteomes" id="UP001601422">
    <property type="component" value="Unassembled WGS sequence"/>
</dbReference>
<protein>
    <submittedName>
        <fullName evidence="2">ERF family protein</fullName>
    </submittedName>
</protein>
<reference evidence="2 3" key="1">
    <citation type="submission" date="2024-10" db="EMBL/GenBank/DDBJ databases">
        <title>The Natural Products Discovery Center: Release of the First 8490 Sequenced Strains for Exploring Actinobacteria Biosynthetic Diversity.</title>
        <authorList>
            <person name="Kalkreuter E."/>
            <person name="Kautsar S.A."/>
            <person name="Yang D."/>
            <person name="Bader C.D."/>
            <person name="Teijaro C.N."/>
            <person name="Fluegel L."/>
            <person name="Davis C.M."/>
            <person name="Simpson J.R."/>
            <person name="Lauterbach L."/>
            <person name="Steele A.D."/>
            <person name="Gui C."/>
            <person name="Meng S."/>
            <person name="Li G."/>
            <person name="Viehrig K."/>
            <person name="Ye F."/>
            <person name="Su P."/>
            <person name="Kiefer A.F."/>
            <person name="Nichols A."/>
            <person name="Cepeda A.J."/>
            <person name="Yan W."/>
            <person name="Fan B."/>
            <person name="Jiang Y."/>
            <person name="Adhikari A."/>
            <person name="Zheng C.-J."/>
            <person name="Schuster L."/>
            <person name="Cowan T.M."/>
            <person name="Smanski M.J."/>
            <person name="Chevrette M.G."/>
            <person name="De Carvalho L.P.S."/>
            <person name="Shen B."/>
        </authorList>
    </citation>
    <scope>NUCLEOTIDE SEQUENCE [LARGE SCALE GENOMIC DNA]</scope>
    <source>
        <strain evidence="2 3">NPDC005497</strain>
    </source>
</reference>
<name>A0ABW6N8E5_9ACTN</name>
<keyword evidence="3" id="KW-1185">Reference proteome</keyword>
<dbReference type="EMBL" id="JBIAJP010000021">
    <property type="protein sequence ID" value="MFF0009551.1"/>
    <property type="molecule type" value="Genomic_DNA"/>
</dbReference>
<dbReference type="InterPro" id="IPR007499">
    <property type="entry name" value="ERF_bacteria_virus"/>
</dbReference>
<comment type="caution">
    <text evidence="2">The sequence shown here is derived from an EMBL/GenBank/DDBJ whole genome shotgun (WGS) entry which is preliminary data.</text>
</comment>
<organism evidence="2 3">
    <name type="scientific">Streptomyces tibetensis</name>
    <dbReference type="NCBI Taxonomy" id="2382123"/>
    <lineage>
        <taxon>Bacteria</taxon>
        <taxon>Bacillati</taxon>
        <taxon>Actinomycetota</taxon>
        <taxon>Actinomycetes</taxon>
        <taxon>Kitasatosporales</taxon>
        <taxon>Streptomycetaceae</taxon>
        <taxon>Streptomyces</taxon>
    </lineage>
</organism>
<evidence type="ECO:0000313" key="2">
    <source>
        <dbReference type="EMBL" id="MFF0009551.1"/>
    </source>
</evidence>
<feature type="region of interest" description="Disordered" evidence="1">
    <location>
        <begin position="1"/>
        <end position="22"/>
    </location>
</feature>
<dbReference type="Pfam" id="PF04404">
    <property type="entry name" value="ERF"/>
    <property type="match status" value="1"/>
</dbReference>
<proteinExistence type="predicted"/>
<evidence type="ECO:0000256" key="1">
    <source>
        <dbReference type="SAM" id="MobiDB-lite"/>
    </source>
</evidence>
<sequence>MPQGMEAPAGTMAEGQTSHTQNQAHPSVYQLMSLVMRDVRNVGKDGFNKAQNYSFRGVDDAIGALAQPLRDHGVFMTPEVLDFQTEVRGKMNAVRMRVAFHFYGPAGDRVTTITLGEASDVADKASNKAMSAALKYALVHTFMIPVDSRSLDDGDRDHPVGQRSPADSYMERLRKPAVWNNVTALQAMHTEAKADGLLSATVYGPGGDESTLGELIVARGTVLKNEAAEREKRKAAEAAAVAAQVAAETGGTVTIDPESFQPHPDGQDFANQAALATSREAVESLRADAESQGLVNAGVLAPDSGGPDVLAAYLERRGAELASGSESEFEGFMRRVRNGWNSIAPTRMALEEARQKGINDVVPFEGDHLGIQDVLEMRLKALKEKASQGGDAERSAA</sequence>
<gene>
    <name evidence="2" type="ORF">ACFYQT_39855</name>
</gene>
<accession>A0ABW6N8E5</accession>
<dbReference type="RefSeq" id="WP_389835460.1">
    <property type="nucleotide sequence ID" value="NZ_JBIAJP010000021.1"/>
</dbReference>
<evidence type="ECO:0000313" key="3">
    <source>
        <dbReference type="Proteomes" id="UP001601422"/>
    </source>
</evidence>